<evidence type="ECO:0000256" key="1">
    <source>
        <dbReference type="SAM" id="Phobius"/>
    </source>
</evidence>
<dbReference type="Pfam" id="PF02325">
    <property type="entry name" value="CCB3_YggT"/>
    <property type="match status" value="1"/>
</dbReference>
<dbReference type="InterPro" id="IPR003425">
    <property type="entry name" value="CCB3/YggT"/>
</dbReference>
<dbReference type="EMBL" id="BJWG01000003">
    <property type="protein sequence ID" value="GEL94234.1"/>
    <property type="molecule type" value="Genomic_DNA"/>
</dbReference>
<feature type="transmembrane region" description="Helical" evidence="1">
    <location>
        <begin position="75"/>
        <end position="95"/>
    </location>
</feature>
<dbReference type="OrthoDB" id="3216131at2"/>
<dbReference type="Proteomes" id="UP000321720">
    <property type="component" value="Unassembled WGS sequence"/>
</dbReference>
<feature type="transmembrane region" description="Helical" evidence="1">
    <location>
        <begin position="6"/>
        <end position="28"/>
    </location>
</feature>
<name>A0A511J8D8_9CELL</name>
<keyword evidence="1" id="KW-0812">Transmembrane</keyword>
<keyword evidence="1" id="KW-1133">Transmembrane helix</keyword>
<proteinExistence type="predicted"/>
<keyword evidence="1" id="KW-0472">Membrane</keyword>
<dbReference type="RefSeq" id="WP_146841853.1">
    <property type="nucleotide sequence ID" value="NZ_BJWG01000003.1"/>
</dbReference>
<evidence type="ECO:0000313" key="2">
    <source>
        <dbReference type="EMBL" id="GEL94234.1"/>
    </source>
</evidence>
<protein>
    <submittedName>
        <fullName evidence="2">YggT family protein</fullName>
    </submittedName>
</protein>
<sequence length="98" mass="10894">MGVVLQLAALAVTIFFVILLVRMVLDWVQVFARDWRPRGVALVVAEVTYTVTDPPLKALRRLIPPVTIGQIRLDLAFMVLFLACLFLMSMLPALAATL</sequence>
<organism evidence="2 3">
    <name type="scientific">Cellulomonas composti</name>
    <dbReference type="NCBI Taxonomy" id="266130"/>
    <lineage>
        <taxon>Bacteria</taxon>
        <taxon>Bacillati</taxon>
        <taxon>Actinomycetota</taxon>
        <taxon>Actinomycetes</taxon>
        <taxon>Micrococcales</taxon>
        <taxon>Cellulomonadaceae</taxon>
        <taxon>Cellulomonas</taxon>
    </lineage>
</organism>
<keyword evidence="3" id="KW-1185">Reference proteome</keyword>
<evidence type="ECO:0000313" key="3">
    <source>
        <dbReference type="Proteomes" id="UP000321720"/>
    </source>
</evidence>
<comment type="caution">
    <text evidence="2">The sequence shown here is derived from an EMBL/GenBank/DDBJ whole genome shotgun (WGS) entry which is preliminary data.</text>
</comment>
<reference evidence="2 3" key="1">
    <citation type="submission" date="2019-07" db="EMBL/GenBank/DDBJ databases">
        <title>Whole genome shotgun sequence of Cellulomonas composti NBRC 100758.</title>
        <authorList>
            <person name="Hosoyama A."/>
            <person name="Uohara A."/>
            <person name="Ohji S."/>
            <person name="Ichikawa N."/>
        </authorList>
    </citation>
    <scope>NUCLEOTIDE SEQUENCE [LARGE SCALE GENOMIC DNA]</scope>
    <source>
        <strain evidence="2 3">NBRC 100758</strain>
    </source>
</reference>
<dbReference type="GO" id="GO:0016020">
    <property type="term" value="C:membrane"/>
    <property type="evidence" value="ECO:0007669"/>
    <property type="project" value="InterPro"/>
</dbReference>
<dbReference type="AlphaFoldDB" id="A0A511J8D8"/>
<accession>A0A511J8D8</accession>
<gene>
    <name evidence="2" type="ORF">CCO02nite_08920</name>
</gene>